<comment type="caution">
    <text evidence="1">The sequence shown here is derived from an EMBL/GenBank/DDBJ whole genome shotgun (WGS) entry which is preliminary data.</text>
</comment>
<sequence>MKLFFNIFLIALAFSQKTGAQYFKTSTLDSGKNSSIRGLSVVNNHIAWLSGSNGWIAKTTDGNHFDWKQLKGFEKIDFRDIEAFSKDDAIIVSAGSPGYILKTIDGGKSWKTVYQNNDAEIFLDGLDFWNKKEGIIFGDAIDGLMQILITKDAGETWQNISSKANIQLAKGEGGFAASGTSIRTFKNNVYIATGGLKSKLYVSNDKGNNWKNLDLPILQGEPSQGCFSLAINRNQIFIAGGDYLKDKSSTANYFYANLKDMKWKSPAISPLGYKSCLEFIGENKLITTGTSGTDYSLDNGLTWINLNKESFNVCRKAKKENLILMAGSKGKIVKVEKK</sequence>
<proteinExistence type="predicted"/>
<dbReference type="STRING" id="1826909.A5893_07695"/>
<reference evidence="1 2" key="2">
    <citation type="submission" date="2016-06" db="EMBL/GenBank/DDBJ databases">
        <title>Pedobacter psychrophilus sp. nov., isolated from Antarctic fragmentary rock.</title>
        <authorList>
            <person name="Svec P."/>
        </authorList>
    </citation>
    <scope>NUCLEOTIDE SEQUENCE [LARGE SCALE GENOMIC DNA]</scope>
    <source>
        <strain evidence="1 2">CCM 8644</strain>
    </source>
</reference>
<protein>
    <recommendedName>
        <fullName evidence="3">Oxidoreductase</fullName>
    </recommendedName>
</protein>
<evidence type="ECO:0000313" key="2">
    <source>
        <dbReference type="Proteomes" id="UP000078459"/>
    </source>
</evidence>
<gene>
    <name evidence="1" type="ORF">A5893_07695</name>
</gene>
<keyword evidence="2" id="KW-1185">Reference proteome</keyword>
<dbReference type="PANTHER" id="PTHR47199">
    <property type="entry name" value="PHOTOSYSTEM II STABILITY/ASSEMBLY FACTOR HCF136, CHLOROPLASTIC"/>
    <property type="match status" value="1"/>
</dbReference>
<dbReference type="SUPFAM" id="SSF110296">
    <property type="entry name" value="Oligoxyloglucan reducing end-specific cellobiohydrolase"/>
    <property type="match status" value="1"/>
</dbReference>
<dbReference type="AlphaFoldDB" id="A0A179DJE9"/>
<accession>A0A179DJE9</accession>
<dbReference type="Proteomes" id="UP000078459">
    <property type="component" value="Unassembled WGS sequence"/>
</dbReference>
<dbReference type="EMBL" id="LWHJ01000022">
    <property type="protein sequence ID" value="OAQ40810.1"/>
    <property type="molecule type" value="Genomic_DNA"/>
</dbReference>
<evidence type="ECO:0000313" key="1">
    <source>
        <dbReference type="EMBL" id="OAQ40810.1"/>
    </source>
</evidence>
<evidence type="ECO:0008006" key="3">
    <source>
        <dbReference type="Google" id="ProtNLM"/>
    </source>
</evidence>
<dbReference type="InterPro" id="IPR015943">
    <property type="entry name" value="WD40/YVTN_repeat-like_dom_sf"/>
</dbReference>
<dbReference type="Gene3D" id="2.130.10.10">
    <property type="entry name" value="YVTN repeat-like/Quinoprotein amine dehydrogenase"/>
    <property type="match status" value="1"/>
</dbReference>
<name>A0A179DJE9_9SPHI</name>
<dbReference type="PANTHER" id="PTHR47199:SF2">
    <property type="entry name" value="PHOTOSYSTEM II STABILITY_ASSEMBLY FACTOR HCF136, CHLOROPLASTIC"/>
    <property type="match status" value="1"/>
</dbReference>
<organism evidence="1 2">
    <name type="scientific">Pedobacter psychrophilus</name>
    <dbReference type="NCBI Taxonomy" id="1826909"/>
    <lineage>
        <taxon>Bacteria</taxon>
        <taxon>Pseudomonadati</taxon>
        <taxon>Bacteroidota</taxon>
        <taxon>Sphingobacteriia</taxon>
        <taxon>Sphingobacteriales</taxon>
        <taxon>Sphingobacteriaceae</taxon>
        <taxon>Pedobacter</taxon>
    </lineage>
</organism>
<reference evidence="1 2" key="1">
    <citation type="submission" date="2016-04" db="EMBL/GenBank/DDBJ databases">
        <authorList>
            <person name="Evans L.H."/>
            <person name="Alamgir A."/>
            <person name="Owens N."/>
            <person name="Weber N.D."/>
            <person name="Virtaneva K."/>
            <person name="Barbian K."/>
            <person name="Babar A."/>
            <person name="Rosenke K."/>
        </authorList>
    </citation>
    <scope>NUCLEOTIDE SEQUENCE [LARGE SCALE GENOMIC DNA]</scope>
    <source>
        <strain evidence="1 2">CCM 8644</strain>
    </source>
</reference>